<feature type="compositionally biased region" description="Low complexity" evidence="2">
    <location>
        <begin position="316"/>
        <end position="333"/>
    </location>
</feature>
<feature type="region of interest" description="Disordered" evidence="2">
    <location>
        <begin position="655"/>
        <end position="677"/>
    </location>
</feature>
<feature type="region of interest" description="Disordered" evidence="2">
    <location>
        <begin position="283"/>
        <end position="344"/>
    </location>
</feature>
<dbReference type="AlphaFoldDB" id="A0A0V0QQT9"/>
<evidence type="ECO:0000256" key="2">
    <source>
        <dbReference type="SAM" id="MobiDB-lite"/>
    </source>
</evidence>
<keyword evidence="4" id="KW-1185">Reference proteome</keyword>
<sequence length="831" mass="99505">MSKDWLLKQINEIFNQQFQKEVAHLASVQQSIKKKIIPFSNFPTFVFNYFYHQMSGLSLKVEEMCANLLVTLNFYEEKLKYAEIFSQFLKEEYDKDDLVYMLFIRTVVQKVLIKDFYMEQASQNKLDQVYLNSQKICKILNQIFGNGQQDKIHHALSLIQPQMQIQFDQKLARLQQNQSNGNQSQQDNDQQTLNLTKNFINISVNEQNQNYDQNQSPQFNDSKNYNFNEGEYYKEIYESLSHLKDSQAQINKIIYSKNDIQTNDQLQYNQNSDNLYKNEEFSLNNSFGNTQSQQQQNFANQNENNFQKQQKKQQKWEQNTNLLNQNNSNNSQSYQKQMQKDNSQKSVILQSTTEFQNTYTQQDTDFDEKKNNIIGQNQVLNKFQLHLSGQKQLNDNLNKQQIDLEQLEQEENLLETKNSHQINDFLNQNNKNLNPIKNQKQLLNQKEIQDQSQGQNQIQNNFDIFQNQEQQKIQLEKNNFNMTHQQQLQENYNTKEIEKFLFDFKDSQKHIPLVYGVQNRQNIGSDFNMYSEYKSGDNIYDYGTYNINEKYDTQNNQKLNYQYDEANPKKVYDYNSRKMNQISEKSQNLYDYLLEEEQIQLQKRIWKEEQELKQLKEEFQQNNQGYKGNTHLGSQYENQNQQDYDNIQQTKQIYQSEQSFQQTQQDTLRNSQEKQNKDQNKKILTNIFQNQQKVFEATNQKELDIKQLQLQIEETANQKLDEFLQKIVLVLLETLFKNDKEIWKINLKNNEIQIEDIQFNYLDKLNNLYQNLENSVKIFGIQKFKVDEEKKKIYQQNLNLLSKGILQTPELARYIGKTFVFLSEFTDYEIN</sequence>
<evidence type="ECO:0000313" key="4">
    <source>
        <dbReference type="Proteomes" id="UP000054937"/>
    </source>
</evidence>
<gene>
    <name evidence="3" type="ORF">PPERSA_04429</name>
</gene>
<feature type="coiled-coil region" evidence="1">
    <location>
        <begin position="390"/>
        <end position="424"/>
    </location>
</feature>
<evidence type="ECO:0000313" key="3">
    <source>
        <dbReference type="EMBL" id="KRX04614.1"/>
    </source>
</evidence>
<keyword evidence="1" id="KW-0175">Coiled coil</keyword>
<feature type="coiled-coil region" evidence="1">
    <location>
        <begin position="598"/>
        <end position="629"/>
    </location>
</feature>
<protein>
    <submittedName>
        <fullName evidence="3">Uncharacterized protein</fullName>
    </submittedName>
</protein>
<name>A0A0V0QQT9_PSEPJ</name>
<feature type="compositionally biased region" description="Low complexity" evidence="2">
    <location>
        <begin position="655"/>
        <end position="665"/>
    </location>
</feature>
<proteinExistence type="predicted"/>
<evidence type="ECO:0000256" key="1">
    <source>
        <dbReference type="SAM" id="Coils"/>
    </source>
</evidence>
<organism evidence="3 4">
    <name type="scientific">Pseudocohnilembus persalinus</name>
    <name type="common">Ciliate</name>
    <dbReference type="NCBI Taxonomy" id="266149"/>
    <lineage>
        <taxon>Eukaryota</taxon>
        <taxon>Sar</taxon>
        <taxon>Alveolata</taxon>
        <taxon>Ciliophora</taxon>
        <taxon>Intramacronucleata</taxon>
        <taxon>Oligohymenophorea</taxon>
        <taxon>Scuticociliatia</taxon>
        <taxon>Philasterida</taxon>
        <taxon>Pseudocohnilembidae</taxon>
        <taxon>Pseudocohnilembus</taxon>
    </lineage>
</organism>
<dbReference type="Proteomes" id="UP000054937">
    <property type="component" value="Unassembled WGS sequence"/>
</dbReference>
<feature type="compositionally biased region" description="Low complexity" evidence="2">
    <location>
        <begin position="284"/>
        <end position="308"/>
    </location>
</feature>
<dbReference type="EMBL" id="LDAU01000114">
    <property type="protein sequence ID" value="KRX04614.1"/>
    <property type="molecule type" value="Genomic_DNA"/>
</dbReference>
<accession>A0A0V0QQT9</accession>
<comment type="caution">
    <text evidence="3">The sequence shown here is derived from an EMBL/GenBank/DDBJ whole genome shotgun (WGS) entry which is preliminary data.</text>
</comment>
<reference evidence="3 4" key="1">
    <citation type="journal article" date="2015" name="Sci. Rep.">
        <title>Genome of the facultative scuticociliatosis pathogen Pseudocohnilembus persalinus provides insight into its virulence through horizontal gene transfer.</title>
        <authorList>
            <person name="Xiong J."/>
            <person name="Wang G."/>
            <person name="Cheng J."/>
            <person name="Tian M."/>
            <person name="Pan X."/>
            <person name="Warren A."/>
            <person name="Jiang C."/>
            <person name="Yuan D."/>
            <person name="Miao W."/>
        </authorList>
    </citation>
    <scope>NUCLEOTIDE SEQUENCE [LARGE SCALE GENOMIC DNA]</scope>
    <source>
        <strain evidence="3">36N120E</strain>
    </source>
</reference>
<dbReference type="InParanoid" id="A0A0V0QQT9"/>